<keyword evidence="5" id="KW-1185">Reference proteome</keyword>
<protein>
    <submittedName>
        <fullName evidence="4">Uncharacterized protein</fullName>
    </submittedName>
</protein>
<feature type="compositionally biased region" description="Low complexity" evidence="1">
    <location>
        <begin position="49"/>
        <end position="59"/>
    </location>
</feature>
<keyword evidence="2" id="KW-0732">Signal</keyword>
<dbReference type="RefSeq" id="WP_367886724.1">
    <property type="nucleotide sequence ID" value="NZ_CP130612.1"/>
</dbReference>
<feature type="compositionally biased region" description="Basic and acidic residues" evidence="1">
    <location>
        <begin position="38"/>
        <end position="48"/>
    </location>
</feature>
<feature type="signal peptide" evidence="2">
    <location>
        <begin position="1"/>
        <end position="24"/>
    </location>
</feature>
<evidence type="ECO:0000313" key="4">
    <source>
        <dbReference type="EMBL" id="WKW13929.1"/>
    </source>
</evidence>
<sequence>MRIARLGVMLAAVAALSVACSVHVRDPLLHQPTPEGLEAARARSDSSRTTRSGDTGPGTKSSTQPTPVKLHLLDGGVMLLQQVSLDTVTRTLAGVGARFDATRTLMGLADEGHRIPIDSVALFESDNPEVAMAASLGLYHAWTVVWGAVTVMCMADPKSCFGSCPTFYVDGEDADRPRAEGFSSSIARRLEARDIDDLGLRRDGGATLTLNMLNEAWETHVVRSVRLQVVPAPAGSDVVASREGRFHALRGGQAPTRCSASGGDCRTALAALDGRAWHDLADSTDLAATDTMLVEFDAPVTETPALLLAARQSFVSTFVLYQTMAWMGREAAPWLARLERGDPQAMMPLAAVEAAIGAIAVEAEDAEGRWHRVARFDEHGPIATDRQLLPVPQATDGLRRVRLIYAKGNWRIDQLALVEAGPPIEAVRVEPTRALRSGSHAGDVTAVLNDPARTVVTFPGDTVALEFVMPREAPQYALFLESTGYYLEWMRGEWLAEGDAQMADILMRTPREGLRQMAPLFKAREAGFEQNFWASRFGRQP</sequence>
<dbReference type="EMBL" id="CP130613">
    <property type="protein sequence ID" value="WKW13929.1"/>
    <property type="molecule type" value="Genomic_DNA"/>
</dbReference>
<feature type="region of interest" description="Disordered" evidence="1">
    <location>
        <begin position="29"/>
        <end position="67"/>
    </location>
</feature>
<dbReference type="PROSITE" id="PS51257">
    <property type="entry name" value="PROKAR_LIPOPROTEIN"/>
    <property type="match status" value="1"/>
</dbReference>
<feature type="chain" id="PRO_5041464819" evidence="2">
    <location>
        <begin position="25"/>
        <end position="541"/>
    </location>
</feature>
<name>A0AA49JXL1_9BACT</name>
<evidence type="ECO:0000313" key="3">
    <source>
        <dbReference type="EMBL" id="WKW11019.1"/>
    </source>
</evidence>
<dbReference type="AlphaFoldDB" id="A0AA49JXL1"/>
<dbReference type="KEGG" id="pspc:Strain318_000253"/>
<evidence type="ECO:0000256" key="1">
    <source>
        <dbReference type="SAM" id="MobiDB-lite"/>
    </source>
</evidence>
<reference evidence="4" key="1">
    <citation type="submission" date="2023-07" db="EMBL/GenBank/DDBJ databases">
        <authorList>
            <person name="Haufschild T."/>
            <person name="Kallscheuer N."/>
            <person name="Hammer J."/>
            <person name="Kohn T."/>
            <person name="Kabuu M."/>
            <person name="Jogler M."/>
            <person name="Wohfarth N."/>
            <person name="Heuer A."/>
            <person name="Rohde M."/>
            <person name="van Teeseling M.C.F."/>
            <person name="Jogler C."/>
        </authorList>
    </citation>
    <scope>NUCLEOTIDE SEQUENCE</scope>
    <source>
        <strain evidence="3">Strain 138</strain>
        <strain evidence="4">Strain 318</strain>
    </source>
</reference>
<dbReference type="EMBL" id="CP130612">
    <property type="protein sequence ID" value="WKW11019.1"/>
    <property type="molecule type" value="Genomic_DNA"/>
</dbReference>
<dbReference type="Proteomes" id="UP001229955">
    <property type="component" value="Chromosome"/>
</dbReference>
<gene>
    <name evidence="3" type="ORF">Strain138_000253</name>
    <name evidence="4" type="ORF">Strain318_000253</name>
</gene>
<evidence type="ECO:0000313" key="5">
    <source>
        <dbReference type="Proteomes" id="UP001229955"/>
    </source>
</evidence>
<proteinExistence type="predicted"/>
<accession>A0AA49JS76</accession>
<organism evidence="4 5">
    <name type="scientific">Pseudogemmatithrix spongiicola</name>
    <dbReference type="NCBI Taxonomy" id="3062599"/>
    <lineage>
        <taxon>Bacteria</taxon>
        <taxon>Pseudomonadati</taxon>
        <taxon>Gemmatimonadota</taxon>
        <taxon>Gemmatimonadia</taxon>
        <taxon>Gemmatimonadales</taxon>
        <taxon>Gemmatimonadaceae</taxon>
        <taxon>Pseudogemmatithrix</taxon>
    </lineage>
</organism>
<evidence type="ECO:0000256" key="2">
    <source>
        <dbReference type="SAM" id="SignalP"/>
    </source>
</evidence>
<accession>A0AA49JXL1</accession>